<proteinExistence type="inferred from homology"/>
<keyword evidence="7 8" id="KW-0539">Nucleus</keyword>
<dbReference type="SUPFAM" id="SSF140718">
    <property type="entry name" value="Mediator hinge subcomplex-like"/>
    <property type="match status" value="1"/>
</dbReference>
<evidence type="ECO:0000256" key="4">
    <source>
        <dbReference type="ARBA" id="ARBA00023015"/>
    </source>
</evidence>
<evidence type="ECO:0000256" key="3">
    <source>
        <dbReference type="ARBA" id="ARBA00020631"/>
    </source>
</evidence>
<evidence type="ECO:0000256" key="7">
    <source>
        <dbReference type="ARBA" id="ARBA00023242"/>
    </source>
</evidence>
<dbReference type="InterPro" id="IPR037212">
    <property type="entry name" value="Med7/Med21-like"/>
</dbReference>
<name>A0ABP0ZPJ4_9ASCO</name>
<keyword evidence="5 8" id="KW-0010">Activator</keyword>
<dbReference type="Gene3D" id="6.10.140.200">
    <property type="match status" value="1"/>
</dbReference>
<evidence type="ECO:0000256" key="2">
    <source>
        <dbReference type="ARBA" id="ARBA00009994"/>
    </source>
</evidence>
<evidence type="ECO:0000256" key="1">
    <source>
        <dbReference type="ARBA" id="ARBA00004123"/>
    </source>
</evidence>
<dbReference type="RefSeq" id="XP_066829292.1">
    <property type="nucleotide sequence ID" value="XM_066972344.1"/>
</dbReference>
<dbReference type="EMBL" id="OZ022407">
    <property type="protein sequence ID" value="CAK9437976.1"/>
    <property type="molecule type" value="Genomic_DNA"/>
</dbReference>
<evidence type="ECO:0000256" key="6">
    <source>
        <dbReference type="ARBA" id="ARBA00023163"/>
    </source>
</evidence>
<evidence type="ECO:0000256" key="9">
    <source>
        <dbReference type="SAM" id="MobiDB-lite"/>
    </source>
</evidence>
<dbReference type="GeneID" id="92207550"/>
<evidence type="ECO:0000313" key="10">
    <source>
        <dbReference type="EMBL" id="CAK9437976.1"/>
    </source>
</evidence>
<protein>
    <recommendedName>
        <fullName evidence="3 8">Mediator of RNA polymerase II transcription subunit 7</fullName>
    </recommendedName>
</protein>
<comment type="subcellular location">
    <subcellularLocation>
        <location evidence="1 8">Nucleus</location>
    </subcellularLocation>
</comment>
<evidence type="ECO:0000256" key="8">
    <source>
        <dbReference type="RuleBase" id="RU364060"/>
    </source>
</evidence>
<feature type="region of interest" description="Disordered" evidence="9">
    <location>
        <begin position="30"/>
        <end position="61"/>
    </location>
</feature>
<evidence type="ECO:0000256" key="5">
    <source>
        <dbReference type="ARBA" id="ARBA00023159"/>
    </source>
</evidence>
<dbReference type="PANTHER" id="PTHR21428">
    <property type="entry name" value="MEDIATOR OF RNA POLYMERASE II TRANSCRIPTION SUBUNIT 7"/>
    <property type="match status" value="1"/>
</dbReference>
<dbReference type="PANTHER" id="PTHR21428:SF11">
    <property type="entry name" value="MEDIATOR OF RNA POLYMERASE II TRANSCRIPTION SUBUNIT 7"/>
    <property type="match status" value="1"/>
</dbReference>
<organism evidence="10 11">
    <name type="scientific">Lodderomyces beijingensis</name>
    <dbReference type="NCBI Taxonomy" id="1775926"/>
    <lineage>
        <taxon>Eukaryota</taxon>
        <taxon>Fungi</taxon>
        <taxon>Dikarya</taxon>
        <taxon>Ascomycota</taxon>
        <taxon>Saccharomycotina</taxon>
        <taxon>Pichiomycetes</taxon>
        <taxon>Debaryomycetaceae</taxon>
        <taxon>Candida/Lodderomyces clade</taxon>
        <taxon>Lodderomyces</taxon>
    </lineage>
</organism>
<keyword evidence="4 8" id="KW-0805">Transcription regulation</keyword>
<keyword evidence="6 8" id="KW-0804">Transcription</keyword>
<gene>
    <name evidence="10" type="ORF">LODBEIA_P23540</name>
</gene>
<dbReference type="InterPro" id="IPR009244">
    <property type="entry name" value="Mediatior_Med7"/>
</dbReference>
<dbReference type="Pfam" id="PF05983">
    <property type="entry name" value="Med7"/>
    <property type="match status" value="1"/>
</dbReference>
<sequence length="237" mass="27202">MSNEDDLISSLYPPPPPFVKFFTEENLAKLQEWKDQQSQQQQEEDPDDKKDGSSVPPKELQFLVPPAKPAGTQYRGYGNIWSFEDKLPNLKDTQWTQLYQDDASLTSESKIQELHKIMDSLLLNFLDLVGLLSVDPGKFEPKIQDISLLLINFNHLLNTYRPHQSRESLIMLLKKQIGDKQREIEEVDRVCGDVRSKIKSLVADVAMDAVSEPEIEAREEVEEIKRTDVVSDFLQSL</sequence>
<comment type="similarity">
    <text evidence="2 8">Belongs to the Mediator complex subunit 7 family.</text>
</comment>
<dbReference type="Gene3D" id="6.10.140.1520">
    <property type="match status" value="1"/>
</dbReference>
<comment type="function">
    <text evidence="8">Component of the Mediator complex, a coactivator involved in the regulated transcription of nearly all RNA polymerase II-dependent genes. Mediator functions as a bridge to convey information from gene-specific regulatory proteins to the basal RNA polymerase II transcription machinery.</text>
</comment>
<comment type="subunit">
    <text evidence="8">Component of the Mediator complex.</text>
</comment>
<evidence type="ECO:0000313" key="11">
    <source>
        <dbReference type="Proteomes" id="UP001497383"/>
    </source>
</evidence>
<reference evidence="10 11" key="1">
    <citation type="submission" date="2024-03" db="EMBL/GenBank/DDBJ databases">
        <authorList>
            <person name="Brejova B."/>
        </authorList>
    </citation>
    <scope>NUCLEOTIDE SEQUENCE [LARGE SCALE GENOMIC DNA]</scope>
    <source>
        <strain evidence="10 11">CBS 14171</strain>
    </source>
</reference>
<dbReference type="Proteomes" id="UP001497383">
    <property type="component" value="Chromosome 3"/>
</dbReference>
<keyword evidence="11" id="KW-1185">Reference proteome</keyword>
<dbReference type="InterPro" id="IPR044888">
    <property type="entry name" value="Mediatior_Med7_sf"/>
</dbReference>
<accession>A0ABP0ZPJ4</accession>